<dbReference type="EMBL" id="KV426034">
    <property type="protein sequence ID" value="KZV91135.1"/>
    <property type="molecule type" value="Genomic_DNA"/>
</dbReference>
<organism evidence="1 2">
    <name type="scientific">Exidia glandulosa HHB12029</name>
    <dbReference type="NCBI Taxonomy" id="1314781"/>
    <lineage>
        <taxon>Eukaryota</taxon>
        <taxon>Fungi</taxon>
        <taxon>Dikarya</taxon>
        <taxon>Basidiomycota</taxon>
        <taxon>Agaricomycotina</taxon>
        <taxon>Agaricomycetes</taxon>
        <taxon>Auriculariales</taxon>
        <taxon>Exidiaceae</taxon>
        <taxon>Exidia</taxon>
    </lineage>
</organism>
<evidence type="ECO:0000313" key="2">
    <source>
        <dbReference type="Proteomes" id="UP000077266"/>
    </source>
</evidence>
<sequence length="281" mass="30651">MSFIDYEEMLAQMLAADHAPTNVVSRAQAYATELASANAPTTCVLCLLDFATVVGPLVHTDRATLQRSLEQCPHFWDACVRTLTAPRTESELATVRGQLKAAMSLCDDMHRHPIDELDVEDLVHVLVDAASIIVSAGLRFSVHPPSACAPAPFTRTVWPTASAQLLPFGGKQSLEQLVSWCESAGAAPMFVLGSIFTLDPDRVFNILLDNDNDNDALRARLLDVVLRGLLGDIEESTLPTDPRVAAKAFLGPFLYDGDTPEKLERFVAGRKAEFMHAYNSI</sequence>
<reference evidence="1 2" key="1">
    <citation type="journal article" date="2016" name="Mol. Biol. Evol.">
        <title>Comparative Genomics of Early-Diverging Mushroom-Forming Fungi Provides Insights into the Origins of Lignocellulose Decay Capabilities.</title>
        <authorList>
            <person name="Nagy L.G."/>
            <person name="Riley R."/>
            <person name="Tritt A."/>
            <person name="Adam C."/>
            <person name="Daum C."/>
            <person name="Floudas D."/>
            <person name="Sun H."/>
            <person name="Yadav J.S."/>
            <person name="Pangilinan J."/>
            <person name="Larsson K.H."/>
            <person name="Matsuura K."/>
            <person name="Barry K."/>
            <person name="Labutti K."/>
            <person name="Kuo R."/>
            <person name="Ohm R.A."/>
            <person name="Bhattacharya S.S."/>
            <person name="Shirouzu T."/>
            <person name="Yoshinaga Y."/>
            <person name="Martin F.M."/>
            <person name="Grigoriev I.V."/>
            <person name="Hibbett D.S."/>
        </authorList>
    </citation>
    <scope>NUCLEOTIDE SEQUENCE [LARGE SCALE GENOMIC DNA]</scope>
    <source>
        <strain evidence="1 2">HHB12029</strain>
    </source>
</reference>
<dbReference type="InParanoid" id="A0A165GXF8"/>
<dbReference type="AlphaFoldDB" id="A0A165GXF8"/>
<keyword evidence="2" id="KW-1185">Reference proteome</keyword>
<protein>
    <submittedName>
        <fullName evidence="1">Uncharacterized protein</fullName>
    </submittedName>
</protein>
<accession>A0A165GXF8</accession>
<gene>
    <name evidence="1" type="ORF">EXIGLDRAFT_792860</name>
</gene>
<name>A0A165GXF8_EXIGL</name>
<proteinExistence type="predicted"/>
<dbReference type="Proteomes" id="UP000077266">
    <property type="component" value="Unassembled WGS sequence"/>
</dbReference>
<evidence type="ECO:0000313" key="1">
    <source>
        <dbReference type="EMBL" id="KZV91135.1"/>
    </source>
</evidence>